<keyword evidence="5" id="KW-0812">Transmembrane</keyword>
<name>A0A015TQ38_BACFG</name>
<dbReference type="Proteomes" id="UP000020529">
    <property type="component" value="Unassembled WGS sequence"/>
</dbReference>
<organism evidence="6 7">
    <name type="scientific">Bacteroides fragilis str. 3988T(B)14</name>
    <dbReference type="NCBI Taxonomy" id="1339315"/>
    <lineage>
        <taxon>Bacteria</taxon>
        <taxon>Pseudomonadati</taxon>
        <taxon>Bacteroidota</taxon>
        <taxon>Bacteroidia</taxon>
        <taxon>Bacteroidales</taxon>
        <taxon>Bacteroidaceae</taxon>
        <taxon>Bacteroides</taxon>
    </lineage>
</organism>
<dbReference type="PANTHER" id="PTHR45641:SF19">
    <property type="entry name" value="NEPHROCYSTIN-3"/>
    <property type="match status" value="1"/>
</dbReference>
<accession>A0A015TQ38</accession>
<reference evidence="6 7" key="1">
    <citation type="submission" date="2014-02" db="EMBL/GenBank/DDBJ databases">
        <authorList>
            <person name="Sears C."/>
            <person name="Carroll K."/>
            <person name="Sack B.R."/>
            <person name="Qadri F."/>
            <person name="Myers L.L."/>
            <person name="Chung G.-T."/>
            <person name="Escheverria P."/>
            <person name="Fraser C.M."/>
            <person name="Sadzewicz L."/>
            <person name="Shefchek K.A."/>
            <person name="Tallon L."/>
            <person name="Das S.P."/>
            <person name="Daugherty S."/>
            <person name="Mongodin E.F."/>
        </authorList>
    </citation>
    <scope>NUCLEOTIDE SEQUENCE [LARGE SCALE GENOMIC DNA]</scope>
    <source>
        <strain evidence="7">3988T(B)14</strain>
    </source>
</reference>
<dbReference type="RefSeq" id="WP_022347267.1">
    <property type="nucleotide sequence ID" value="NZ_JGCY01000392.1"/>
</dbReference>
<dbReference type="PROSITE" id="PS51257">
    <property type="entry name" value="PROKAR_LIPOPROTEIN"/>
    <property type="match status" value="1"/>
</dbReference>
<proteinExistence type="predicted"/>
<dbReference type="GO" id="GO:0003677">
    <property type="term" value="F:DNA binding"/>
    <property type="evidence" value="ECO:0007669"/>
    <property type="project" value="InterPro"/>
</dbReference>
<dbReference type="GO" id="GO:0006355">
    <property type="term" value="P:regulation of DNA-templated transcription"/>
    <property type="evidence" value="ECO:0007669"/>
    <property type="project" value="InterPro"/>
</dbReference>
<evidence type="ECO:0000256" key="3">
    <source>
        <dbReference type="PROSITE-ProRule" id="PRU00339"/>
    </source>
</evidence>
<dbReference type="InterPro" id="IPR019734">
    <property type="entry name" value="TPR_rpt"/>
</dbReference>
<dbReference type="InterPro" id="IPR016032">
    <property type="entry name" value="Sig_transdc_resp-reg_C-effctor"/>
</dbReference>
<evidence type="ECO:0000313" key="6">
    <source>
        <dbReference type="EMBL" id="EXY72786.1"/>
    </source>
</evidence>
<dbReference type="SUPFAM" id="SSF48452">
    <property type="entry name" value="TPR-like"/>
    <property type="match status" value="1"/>
</dbReference>
<dbReference type="AlphaFoldDB" id="A0A015TQ38"/>
<dbReference type="SMART" id="SM00028">
    <property type="entry name" value="TPR"/>
    <property type="match status" value="4"/>
</dbReference>
<feature type="transmembrane region" description="Helical" evidence="5">
    <location>
        <begin position="360"/>
        <end position="383"/>
    </location>
</feature>
<evidence type="ECO:0000256" key="1">
    <source>
        <dbReference type="ARBA" id="ARBA00022737"/>
    </source>
</evidence>
<gene>
    <name evidence="6" type="ORF">M124_3466</name>
</gene>
<evidence type="ECO:0000256" key="2">
    <source>
        <dbReference type="ARBA" id="ARBA00022803"/>
    </source>
</evidence>
<evidence type="ECO:0000256" key="5">
    <source>
        <dbReference type="SAM" id="Phobius"/>
    </source>
</evidence>
<feature type="repeat" description="TPR" evidence="3">
    <location>
        <begin position="105"/>
        <end position="138"/>
    </location>
</feature>
<keyword evidence="1" id="KW-0677">Repeat</keyword>
<dbReference type="PATRIC" id="fig|1339315.3.peg.4125"/>
<evidence type="ECO:0000256" key="4">
    <source>
        <dbReference type="SAM" id="Coils"/>
    </source>
</evidence>
<keyword evidence="4" id="KW-0175">Coiled coil</keyword>
<comment type="caution">
    <text evidence="6">The sequence shown here is derived from an EMBL/GenBank/DDBJ whole genome shotgun (WGS) entry which is preliminary data.</text>
</comment>
<dbReference type="Gene3D" id="1.25.40.10">
    <property type="entry name" value="Tetratricopeptide repeat domain"/>
    <property type="match status" value="1"/>
</dbReference>
<keyword evidence="5" id="KW-1133">Transmembrane helix</keyword>
<dbReference type="PROSITE" id="PS50005">
    <property type="entry name" value="TPR"/>
    <property type="match status" value="1"/>
</dbReference>
<protein>
    <submittedName>
        <fullName evidence="6">TPR repeat family protein</fullName>
    </submittedName>
</protein>
<evidence type="ECO:0000313" key="7">
    <source>
        <dbReference type="Proteomes" id="UP000020529"/>
    </source>
</evidence>
<dbReference type="EMBL" id="JGCY01000392">
    <property type="protein sequence ID" value="EXY72786.1"/>
    <property type="molecule type" value="Genomic_DNA"/>
</dbReference>
<sequence>MKSSYICCVLLFVLFLVSCTDGRSEGQVARLLRQAEMCMEECPDSALVYLHQIPDPEKLAGENQADYCLLLTQAMDKNDLPLSSDSLIQIAVSYYSNKGDAECKAKALFYKGRVFQQQGNLEGATLLYKKAESMIPDLTDYYLVGLIYSYLGHLNRDEEHYKKALFYYEKALPCYRTIQNPTLTASGLQDMAKISVYLGETHRADSLFSEVLSYVPDIDATWQANIYHNVGVFYMLTNQFGRAEQVVNTSLKLPSTPEDKLRSYAVLATIYTKQNRGDLVDSLWHKALNSENIYTRKAVYASLLNEAVSKQNLQDIEHYVPLYIQSADSVYQLSQAKRIVEVQAKYDQEILIKKNKISRLLLYCFILCLLLLAISLAYVFHIYKRYKRTKERELITQRAELDEGKQVIKEMNDQIERIRKEASTMKEDYNKSLIDLTDEKKSIEQQFALIKQRADDVSQTNNKMEQDLLVLQEQLRKVDDARSELLAELDVYRYFDAEGVISEDCYKAVVTIYKFYNAPLVAFLRDPHLKLTPYESLLCVLSYEHLSTQQMEQKLGKSKNTLNKAIFRIREKLDAKMDLKKNINSLGDFLRTKF</sequence>
<dbReference type="SUPFAM" id="SSF46894">
    <property type="entry name" value="C-terminal effector domain of the bipartite response regulators"/>
    <property type="match status" value="1"/>
</dbReference>
<keyword evidence="2 3" id="KW-0802">TPR repeat</keyword>
<feature type="coiled-coil region" evidence="4">
    <location>
        <begin position="401"/>
        <end position="488"/>
    </location>
</feature>
<dbReference type="InterPro" id="IPR011990">
    <property type="entry name" value="TPR-like_helical_dom_sf"/>
</dbReference>
<dbReference type="PANTHER" id="PTHR45641">
    <property type="entry name" value="TETRATRICOPEPTIDE REPEAT PROTEIN (AFU_ORTHOLOGUE AFUA_6G03870)"/>
    <property type="match status" value="1"/>
</dbReference>
<keyword evidence="5" id="KW-0472">Membrane</keyword>